<dbReference type="InterPro" id="IPR044078">
    <property type="entry name" value="Mot1_ATP-bd"/>
</dbReference>
<dbReference type="GeneID" id="68094329"/>
<dbReference type="CDD" id="cd18793">
    <property type="entry name" value="SF2_C_SNF"/>
    <property type="match status" value="1"/>
</dbReference>
<evidence type="ECO:0000256" key="1">
    <source>
        <dbReference type="ARBA" id="ARBA00004123"/>
    </source>
</evidence>
<name>A0AA88GV21_NAELO</name>
<evidence type="ECO:0000259" key="11">
    <source>
        <dbReference type="PROSITE" id="PS51194"/>
    </source>
</evidence>
<comment type="caution">
    <text evidence="12">The sequence shown here is derived from an EMBL/GenBank/DDBJ whole genome shotgun (WGS) entry which is preliminary data.</text>
</comment>
<evidence type="ECO:0000256" key="4">
    <source>
        <dbReference type="ARBA" id="ARBA00022801"/>
    </source>
</evidence>
<evidence type="ECO:0000259" key="10">
    <source>
        <dbReference type="PROSITE" id="PS51192"/>
    </source>
</evidence>
<gene>
    <name evidence="12" type="ORF">C9374_001873</name>
</gene>
<keyword evidence="8" id="KW-0539">Nucleus</keyword>
<dbReference type="SMART" id="SM00490">
    <property type="entry name" value="HELICc"/>
    <property type="match status" value="1"/>
</dbReference>
<reference evidence="12 13" key="1">
    <citation type="journal article" date="2018" name="BMC Genomics">
        <title>The genome of Naegleria lovaniensis, the basis for a comparative approach to unravel pathogenicity factors of the human pathogenic amoeba N. fowleri.</title>
        <authorList>
            <person name="Liechti N."/>
            <person name="Schurch N."/>
            <person name="Bruggmann R."/>
            <person name="Wittwer M."/>
        </authorList>
    </citation>
    <scope>NUCLEOTIDE SEQUENCE [LARGE SCALE GENOMIC DNA]</scope>
    <source>
        <strain evidence="12 13">ATCC 30569</strain>
    </source>
</reference>
<dbReference type="InterPro" id="IPR016024">
    <property type="entry name" value="ARM-type_fold"/>
</dbReference>
<dbReference type="CDD" id="cd17999">
    <property type="entry name" value="DEXHc_Mot1"/>
    <property type="match status" value="1"/>
</dbReference>
<dbReference type="PROSITE" id="PS51192">
    <property type="entry name" value="HELICASE_ATP_BIND_1"/>
    <property type="match status" value="1"/>
</dbReference>
<evidence type="ECO:0000256" key="8">
    <source>
        <dbReference type="ARBA" id="ARBA00023242"/>
    </source>
</evidence>
<dbReference type="Gene3D" id="3.40.50.10810">
    <property type="entry name" value="Tandem AAA-ATPase domain"/>
    <property type="match status" value="1"/>
</dbReference>
<keyword evidence="6" id="KW-0067">ATP-binding</keyword>
<accession>A0AA88GV21</accession>
<evidence type="ECO:0000256" key="3">
    <source>
        <dbReference type="ARBA" id="ARBA00022741"/>
    </source>
</evidence>
<keyword evidence="7" id="KW-0238">DNA-binding</keyword>
<feature type="region of interest" description="Disordered" evidence="9">
    <location>
        <begin position="993"/>
        <end position="1015"/>
    </location>
</feature>
<organism evidence="12 13">
    <name type="scientific">Naegleria lovaniensis</name>
    <name type="common">Amoeba</name>
    <dbReference type="NCBI Taxonomy" id="51637"/>
    <lineage>
        <taxon>Eukaryota</taxon>
        <taxon>Discoba</taxon>
        <taxon>Heterolobosea</taxon>
        <taxon>Tetramitia</taxon>
        <taxon>Eutetramitia</taxon>
        <taxon>Vahlkampfiidae</taxon>
        <taxon>Naegleria</taxon>
    </lineage>
</organism>
<dbReference type="GO" id="GO:0005524">
    <property type="term" value="F:ATP binding"/>
    <property type="evidence" value="ECO:0007669"/>
    <property type="project" value="UniProtKB-KW"/>
</dbReference>
<dbReference type="PANTHER" id="PTHR36498">
    <property type="entry name" value="TATA-BINDING PROTEIN-ASSOCIATED FACTOR 172"/>
    <property type="match status" value="1"/>
</dbReference>
<keyword evidence="3" id="KW-0547">Nucleotide-binding</keyword>
<dbReference type="Proteomes" id="UP000816034">
    <property type="component" value="Unassembled WGS sequence"/>
</dbReference>
<evidence type="ECO:0000313" key="13">
    <source>
        <dbReference type="Proteomes" id="UP000816034"/>
    </source>
</evidence>
<dbReference type="EMBL" id="PYSW02000014">
    <property type="protein sequence ID" value="KAG2386838.1"/>
    <property type="molecule type" value="Genomic_DNA"/>
</dbReference>
<keyword evidence="5" id="KW-0347">Helicase</keyword>
<dbReference type="InterPro" id="IPR001650">
    <property type="entry name" value="Helicase_C-like"/>
</dbReference>
<evidence type="ECO:0000256" key="7">
    <source>
        <dbReference type="ARBA" id="ARBA00023125"/>
    </source>
</evidence>
<dbReference type="InterPro" id="IPR044972">
    <property type="entry name" value="Mot1"/>
</dbReference>
<proteinExistence type="predicted"/>
<feature type="region of interest" description="Disordered" evidence="9">
    <location>
        <begin position="676"/>
        <end position="695"/>
    </location>
</feature>
<dbReference type="Gene3D" id="1.25.10.10">
    <property type="entry name" value="Leucine-rich Repeat Variant"/>
    <property type="match status" value="2"/>
</dbReference>
<dbReference type="InterPro" id="IPR022707">
    <property type="entry name" value="Mot1_central_dom"/>
</dbReference>
<evidence type="ECO:0000256" key="6">
    <source>
        <dbReference type="ARBA" id="ARBA00022840"/>
    </source>
</evidence>
<dbReference type="SMART" id="SM00487">
    <property type="entry name" value="DEXDc"/>
    <property type="match status" value="1"/>
</dbReference>
<dbReference type="GO" id="GO:0017025">
    <property type="term" value="F:TBP-class protein binding"/>
    <property type="evidence" value="ECO:0007669"/>
    <property type="project" value="InterPro"/>
</dbReference>
<dbReference type="GO" id="GO:0003677">
    <property type="term" value="F:DNA binding"/>
    <property type="evidence" value="ECO:0007669"/>
    <property type="project" value="UniProtKB-KW"/>
</dbReference>
<feature type="domain" description="Helicase ATP-binding" evidence="10">
    <location>
        <begin position="1300"/>
        <end position="1475"/>
    </location>
</feature>
<dbReference type="FunFam" id="3.40.50.10810:FF:000009">
    <property type="entry name" value="B-TFIID TATA-box-binding protein-associated factor 1"/>
    <property type="match status" value="1"/>
</dbReference>
<dbReference type="InterPro" id="IPR027417">
    <property type="entry name" value="P-loop_NTPase"/>
</dbReference>
<dbReference type="PANTHER" id="PTHR36498:SF1">
    <property type="entry name" value="TATA-BINDING PROTEIN-ASSOCIATED FACTOR 172"/>
    <property type="match status" value="1"/>
</dbReference>
<evidence type="ECO:0000256" key="9">
    <source>
        <dbReference type="SAM" id="MobiDB-lite"/>
    </source>
</evidence>
<dbReference type="InterPro" id="IPR000330">
    <property type="entry name" value="SNF2_N"/>
</dbReference>
<dbReference type="SUPFAM" id="SSF48371">
    <property type="entry name" value="ARM repeat"/>
    <property type="match status" value="1"/>
</dbReference>
<dbReference type="InterPro" id="IPR011989">
    <property type="entry name" value="ARM-like"/>
</dbReference>
<keyword evidence="13" id="KW-1185">Reference proteome</keyword>
<evidence type="ECO:0000256" key="5">
    <source>
        <dbReference type="ARBA" id="ARBA00022806"/>
    </source>
</evidence>
<feature type="domain" description="Helicase C-terminal" evidence="11">
    <location>
        <begin position="1648"/>
        <end position="1805"/>
    </location>
</feature>
<dbReference type="InterPro" id="IPR014001">
    <property type="entry name" value="Helicase_ATP-bd"/>
</dbReference>
<sequence>MTSRLDRLLNLLDSGSLAVRSAAAKQIAEATKYHQAEIPSVLFKVGQLLRSPSWETRSAAGEAIFAIAQTVPLYNRDRVLDSYLYATADTSNQPPSFQVKKEEDEEKKNAYFSTPRYQEKAQEETQLQLEKFSFRSFDIRHVLQHGEPLSATNVVNEEQKLKHLKPKERLAFHKRQVYGRLGYLPEEKEHLLIFPSDYQQQQQQQQSTSDEVETTENQEPLSARERREKFIQKQNIKKQHQQQASASFAEEQQEIMDDVSRQAKKVKTLVTEQPQAENKVVIESTLDMTSDIIEYERWPFHYLTDKLLADLFNSSWEIRHGAAIGLREILKVPEQIQSAGKSIFCTEDLSVVNARWLEDCCIRILCLFALDKFTDYLSDQVISPIPETCAQILGLIFKYINTNAVKSIVSNLVLLMEPHNEWKVRHNALLGMKYAVALRSHEIDELFPMVLPAVIQCLSDETGSSSILAEDVKAVAADCLVPIAEHVMKLNTQYVTGIFNILWNSLLEMDDLSSSTASVMSLLAKLYSIPQKSKIILEEKLHILVPRLYPYMRHNIVSVRISALETLLELIQATNIAPNSWISKGSILSHLVALVFQNLILDSKESVVEKTLTVWQAIVSKVPQQWLCPVISRYIGTWCSLMSTPIGHNFEITLFTLPEEIYNMLTQNRWSSSMSNDTLKRKLDGTKPEKDESMDGQTFSIRLSVSDLEEFTQFRMATSKAIAIFASSVEDPNHLSELMNTLDFLLKSSWSIHKETAGLVLQNMFHYSEQQGKKLTIPESLFQLLLQIVQTTVYTYTSVEIQNYFTSFVSECNILLHYYARFGLDVSSFYSQTAEGMPSLNMSVSIAQDLTSRYYEYYAQNLADNPQLLQELDSIVNRVRTASDTYVNNWNTIKNRALSILSCAIIFNGDISAGKELLSPLMVILLPSIETQGSSITLQQLFCKSLAKLLFICKDFATTKSPNSAITKKVLESLCRTMPQQLVVHKALEKENQKEPALEEESEKQKKGRKKKGAVKEEEISEIKEAVSQVNGLSLKEDPLQMAQRGAAMTLCEIAKIFEDQLFDQLEPLRVQSIDIILQKVHPSTLAPKVVPSVPNITPTLTEEKVIVNALHVLRTIVPSVSSKIYNLLIEAMKAIIRNYVTHPDIDIRKHSALTISEICYHVEHDALLALVQELLPSLANPTNVASRRGAALTIYAFLSRLEMKSLPAVAFLAVPLLKRMSDQDDVTREIASNCFGTVIKLLPLEKSSTPLKGLEKQLEEEHKFIDQLLDNTKVEPFDIPIKINAELRQYQKDGVSWLAFLNKYNLHGILCDDMGLGKTLQTICMINSDIHMRKIQYQQTRNPEFVHLPSLVVCPPTLLGHWGHEINKFCPDLTSLQYIGSVSQRRAWRAEFHKYDIVILSYDVLRNDIKEIVAAQNNWNYCILDEGHIIKNKKTQITKAVKQIKANHRLILSGTPIQNNVLELWSLFDFLMPGFLGTEKDFNAKYSKPIQSSRDAKANSKEQAAGTLALQSLHRQVLPFLLRRVKEDVLHDLPEKIIQDYYCELSPIQSKMYEYFAKKEKSKVSQELQGQQEEKKPKDISENSHVFKALKYLRKLCNHPCLVLEPDHPMYQSVTQEIKQQGMELTDVNLSPKLLSLKQLLNDCGIGLSEGITNALESGSMNQHRVLIFCQMKQMLDIIQNELFAKYMPSVTYMRLDGDVETLKRHEIVQKFNSDPTIDVLLLTTKIGGLGLNLTGADTVIFVEHDWNPSNDLQAMDRAHRIGQKKVVNVYRLITKNTLEEKIMGLQKFKLNISKSVINSENSSLASMDTEQLVDLFNFSGSGDVSSSGTQLEKPTKKSGLGQVLENMEEYDQEQQYQGFNLDSFVSSVSK</sequence>
<dbReference type="RefSeq" id="XP_044550830.1">
    <property type="nucleotide sequence ID" value="XM_044691228.1"/>
</dbReference>
<dbReference type="Pfam" id="PF00176">
    <property type="entry name" value="SNF2-rel_dom"/>
    <property type="match status" value="1"/>
</dbReference>
<dbReference type="InterPro" id="IPR038718">
    <property type="entry name" value="SNF2-like_sf"/>
</dbReference>
<dbReference type="PROSITE" id="PS51194">
    <property type="entry name" value="HELICASE_CTER"/>
    <property type="match status" value="1"/>
</dbReference>
<feature type="compositionally biased region" description="Basic and acidic residues" evidence="9">
    <location>
        <begin position="678"/>
        <end position="693"/>
    </location>
</feature>
<dbReference type="Gene3D" id="3.40.50.300">
    <property type="entry name" value="P-loop containing nucleotide triphosphate hydrolases"/>
    <property type="match status" value="1"/>
</dbReference>
<keyword evidence="2" id="KW-0677">Repeat</keyword>
<dbReference type="FunFam" id="3.40.50.300:FF:000428">
    <property type="entry name" value="TATA-binding protein-associated factor 172"/>
    <property type="match status" value="1"/>
</dbReference>
<dbReference type="GO" id="GO:0004386">
    <property type="term" value="F:helicase activity"/>
    <property type="evidence" value="ECO:0007669"/>
    <property type="project" value="UniProtKB-KW"/>
</dbReference>
<dbReference type="InterPro" id="IPR049730">
    <property type="entry name" value="SNF2/RAD54-like_C"/>
</dbReference>
<feature type="region of interest" description="Disordered" evidence="9">
    <location>
        <begin position="198"/>
        <end position="224"/>
    </location>
</feature>
<dbReference type="SUPFAM" id="SSF52540">
    <property type="entry name" value="P-loop containing nucleoside triphosphate hydrolases"/>
    <property type="match status" value="2"/>
</dbReference>
<evidence type="ECO:0000256" key="2">
    <source>
        <dbReference type="ARBA" id="ARBA00022737"/>
    </source>
</evidence>
<dbReference type="GO" id="GO:0016887">
    <property type="term" value="F:ATP hydrolysis activity"/>
    <property type="evidence" value="ECO:0007669"/>
    <property type="project" value="InterPro"/>
</dbReference>
<keyword evidence="4" id="KW-0378">Hydrolase</keyword>
<dbReference type="Pfam" id="PF00271">
    <property type="entry name" value="Helicase_C"/>
    <property type="match status" value="1"/>
</dbReference>
<comment type="subcellular location">
    <subcellularLocation>
        <location evidence="1">Nucleus</location>
    </subcellularLocation>
</comment>
<evidence type="ECO:0000313" key="12">
    <source>
        <dbReference type="EMBL" id="KAG2386838.1"/>
    </source>
</evidence>
<protein>
    <submittedName>
        <fullName evidence="12">Uncharacterized protein</fullName>
    </submittedName>
</protein>
<dbReference type="Pfam" id="PF12054">
    <property type="entry name" value="DUF3535"/>
    <property type="match status" value="1"/>
</dbReference>
<dbReference type="GO" id="GO:0005634">
    <property type="term" value="C:nucleus"/>
    <property type="evidence" value="ECO:0007669"/>
    <property type="project" value="UniProtKB-SubCell"/>
</dbReference>